<dbReference type="EMBL" id="DS547099">
    <property type="protein sequence ID" value="EDR09256.1"/>
    <property type="molecule type" value="Genomic_DNA"/>
</dbReference>
<dbReference type="AlphaFoldDB" id="B0D6N8"/>
<gene>
    <name evidence="2" type="ORF">LACBIDRAFT_318644</name>
</gene>
<name>B0D6N8_LACBS</name>
<accession>B0D6N8</accession>
<dbReference type="HOGENOM" id="CLU_1917401_0_0_1"/>
<evidence type="ECO:0000313" key="2">
    <source>
        <dbReference type="EMBL" id="EDR09256.1"/>
    </source>
</evidence>
<evidence type="ECO:0000256" key="1">
    <source>
        <dbReference type="SAM" id="Phobius"/>
    </source>
</evidence>
<dbReference type="KEGG" id="lbc:LACBIDRAFT_318644"/>
<dbReference type="InParanoid" id="B0D6N8"/>
<evidence type="ECO:0000313" key="3">
    <source>
        <dbReference type="Proteomes" id="UP000001194"/>
    </source>
</evidence>
<organism evidence="3">
    <name type="scientific">Laccaria bicolor (strain S238N-H82 / ATCC MYA-4686)</name>
    <name type="common">Bicoloured deceiver</name>
    <name type="synonym">Laccaria laccata var. bicolor</name>
    <dbReference type="NCBI Taxonomy" id="486041"/>
    <lineage>
        <taxon>Eukaryota</taxon>
        <taxon>Fungi</taxon>
        <taxon>Dikarya</taxon>
        <taxon>Basidiomycota</taxon>
        <taxon>Agaricomycotina</taxon>
        <taxon>Agaricomycetes</taxon>
        <taxon>Agaricomycetidae</taxon>
        <taxon>Agaricales</taxon>
        <taxon>Agaricineae</taxon>
        <taxon>Hydnangiaceae</taxon>
        <taxon>Laccaria</taxon>
    </lineage>
</organism>
<keyword evidence="1" id="KW-0812">Transmembrane</keyword>
<protein>
    <submittedName>
        <fullName evidence="2">Predicted protein</fullName>
    </submittedName>
</protein>
<keyword evidence="3" id="KW-1185">Reference proteome</keyword>
<keyword evidence="1" id="KW-1133">Transmembrane helix</keyword>
<keyword evidence="1" id="KW-0472">Membrane</keyword>
<sequence>MHEDAEEIPGWVDAVKLCQARRTSTAAKTLFRILQDILDFYIEVSKKMLEETPRDLIVYAYVLFVLFGPHFSFSFIHTFASVIYQSLLKPPFFVYINPNFISSHLSRHHIVSDSEFRTSTGSYPIQSSSHRV</sequence>
<proteinExistence type="predicted"/>
<dbReference type="GeneID" id="6075503"/>
<reference evidence="2 3" key="1">
    <citation type="journal article" date="2008" name="Nature">
        <title>The genome of Laccaria bicolor provides insights into mycorrhizal symbiosis.</title>
        <authorList>
            <person name="Martin F."/>
            <person name="Aerts A."/>
            <person name="Ahren D."/>
            <person name="Brun A."/>
            <person name="Danchin E.G.J."/>
            <person name="Duchaussoy F."/>
            <person name="Gibon J."/>
            <person name="Kohler A."/>
            <person name="Lindquist E."/>
            <person name="Pereda V."/>
            <person name="Salamov A."/>
            <person name="Shapiro H.J."/>
            <person name="Wuyts J."/>
            <person name="Blaudez D."/>
            <person name="Buee M."/>
            <person name="Brokstein P."/>
            <person name="Canbaeck B."/>
            <person name="Cohen D."/>
            <person name="Courty P.E."/>
            <person name="Coutinho P.M."/>
            <person name="Delaruelle C."/>
            <person name="Detter J.C."/>
            <person name="Deveau A."/>
            <person name="DiFazio S."/>
            <person name="Duplessis S."/>
            <person name="Fraissinet-Tachet L."/>
            <person name="Lucic E."/>
            <person name="Frey-Klett P."/>
            <person name="Fourrey C."/>
            <person name="Feussner I."/>
            <person name="Gay G."/>
            <person name="Grimwood J."/>
            <person name="Hoegger P.J."/>
            <person name="Jain P."/>
            <person name="Kilaru S."/>
            <person name="Labbe J."/>
            <person name="Lin Y.C."/>
            <person name="Legue V."/>
            <person name="Le Tacon F."/>
            <person name="Marmeisse R."/>
            <person name="Melayah D."/>
            <person name="Montanini B."/>
            <person name="Muratet M."/>
            <person name="Nehls U."/>
            <person name="Niculita-Hirzel H."/>
            <person name="Oudot-Le Secq M.P."/>
            <person name="Peter M."/>
            <person name="Quesneville H."/>
            <person name="Rajashekar B."/>
            <person name="Reich M."/>
            <person name="Rouhier N."/>
            <person name="Schmutz J."/>
            <person name="Yin T."/>
            <person name="Chalot M."/>
            <person name="Henrissat B."/>
            <person name="Kuees U."/>
            <person name="Lucas S."/>
            <person name="Van de Peer Y."/>
            <person name="Podila G.K."/>
            <person name="Polle A."/>
            <person name="Pukkila P.J."/>
            <person name="Richardson P.M."/>
            <person name="Rouze P."/>
            <person name="Sanders I.R."/>
            <person name="Stajich J.E."/>
            <person name="Tunlid A."/>
            <person name="Tuskan G."/>
            <person name="Grigoriev I.V."/>
        </authorList>
    </citation>
    <scope>NUCLEOTIDE SEQUENCE [LARGE SCALE GENOMIC DNA]</scope>
    <source>
        <strain evidence="3">S238N-H82 / ATCC MYA-4686</strain>
    </source>
</reference>
<dbReference type="RefSeq" id="XP_001879605.1">
    <property type="nucleotide sequence ID" value="XM_001879570.1"/>
</dbReference>
<feature type="transmembrane region" description="Helical" evidence="1">
    <location>
        <begin position="56"/>
        <end position="84"/>
    </location>
</feature>
<dbReference type="Proteomes" id="UP000001194">
    <property type="component" value="Unassembled WGS sequence"/>
</dbReference>